<reference evidence="1" key="1">
    <citation type="submission" date="2023-07" db="EMBL/GenBank/DDBJ databases">
        <title>Mycolicibacterium sp. nov., a novel bacterial species.</title>
        <authorList>
            <person name="Cao Y."/>
        </authorList>
    </citation>
    <scope>NUCLEOTIDE SEQUENCE</scope>
    <source>
        <strain evidence="1">KC 300</strain>
    </source>
</reference>
<accession>A0ABT8UBH0</accession>
<name>A0ABT8UBH0_9MYCO</name>
<dbReference type="RefSeq" id="WP_302913100.1">
    <property type="nucleotide sequence ID" value="NZ_JAUMSQ010000021.1"/>
</dbReference>
<dbReference type="Proteomes" id="UP001168823">
    <property type="component" value="Unassembled WGS sequence"/>
</dbReference>
<protein>
    <submittedName>
        <fullName evidence="1">Uncharacterized protein</fullName>
    </submittedName>
</protein>
<organism evidence="1 2">
    <name type="scientific">Mycolicibacterium arseniciresistens</name>
    <dbReference type="NCBI Taxonomy" id="3062257"/>
    <lineage>
        <taxon>Bacteria</taxon>
        <taxon>Bacillati</taxon>
        <taxon>Actinomycetota</taxon>
        <taxon>Actinomycetes</taxon>
        <taxon>Mycobacteriales</taxon>
        <taxon>Mycobacteriaceae</taxon>
        <taxon>Mycolicibacterium</taxon>
    </lineage>
</organism>
<gene>
    <name evidence="1" type="ORF">Q2100_05180</name>
</gene>
<evidence type="ECO:0000313" key="2">
    <source>
        <dbReference type="Proteomes" id="UP001168823"/>
    </source>
</evidence>
<keyword evidence="2" id="KW-1185">Reference proteome</keyword>
<evidence type="ECO:0000313" key="1">
    <source>
        <dbReference type="EMBL" id="MDO3635134.1"/>
    </source>
</evidence>
<proteinExistence type="predicted"/>
<sequence length="91" mass="10030">MPVDPPDFTDQRSRIDANRTGPYCYFPGRLKQEGALVALNGMSLNALRLNEELLIDRQPFAAVPASDALNASIDFVTRTVKRSIAAGLRVR</sequence>
<dbReference type="EMBL" id="JAUMSQ010000021">
    <property type="protein sequence ID" value="MDO3635134.1"/>
    <property type="molecule type" value="Genomic_DNA"/>
</dbReference>
<comment type="caution">
    <text evidence="1">The sequence shown here is derived from an EMBL/GenBank/DDBJ whole genome shotgun (WGS) entry which is preliminary data.</text>
</comment>